<sequence>MRNALWHSWSRLSGILFPLSAAALFFTPQDSNWVVMLAMAALASGGTWVYLRDKHQ</sequence>
<keyword evidence="1" id="KW-1133">Transmembrane helix</keyword>
<dbReference type="OrthoDB" id="8779954at2"/>
<accession>A0A6L6QHU9</accession>
<evidence type="ECO:0000313" key="2">
    <source>
        <dbReference type="EMBL" id="MTW11795.1"/>
    </source>
</evidence>
<evidence type="ECO:0000256" key="1">
    <source>
        <dbReference type="SAM" id="Phobius"/>
    </source>
</evidence>
<dbReference type="RefSeq" id="WP_155454741.1">
    <property type="nucleotide sequence ID" value="NZ_WNKX01000009.1"/>
</dbReference>
<keyword evidence="1" id="KW-0812">Transmembrane</keyword>
<keyword evidence="1" id="KW-0472">Membrane</keyword>
<feature type="transmembrane region" description="Helical" evidence="1">
    <location>
        <begin position="33"/>
        <end position="51"/>
    </location>
</feature>
<gene>
    <name evidence="2" type="ORF">GM658_14410</name>
</gene>
<proteinExistence type="predicted"/>
<keyword evidence="3" id="KW-1185">Reference proteome</keyword>
<dbReference type="EMBL" id="WNKX01000009">
    <property type="protein sequence ID" value="MTW11795.1"/>
    <property type="molecule type" value="Genomic_DNA"/>
</dbReference>
<name>A0A6L6QHU9_9BURK</name>
<dbReference type="AlphaFoldDB" id="A0A6L6QHU9"/>
<dbReference type="Proteomes" id="UP000472320">
    <property type="component" value="Unassembled WGS sequence"/>
</dbReference>
<protein>
    <submittedName>
        <fullName evidence="2">Uncharacterized protein</fullName>
    </submittedName>
</protein>
<organism evidence="2 3">
    <name type="scientific">Massilia eburnea</name>
    <dbReference type="NCBI Taxonomy" id="1776165"/>
    <lineage>
        <taxon>Bacteria</taxon>
        <taxon>Pseudomonadati</taxon>
        <taxon>Pseudomonadota</taxon>
        <taxon>Betaproteobacteria</taxon>
        <taxon>Burkholderiales</taxon>
        <taxon>Oxalobacteraceae</taxon>
        <taxon>Telluria group</taxon>
        <taxon>Massilia</taxon>
    </lineage>
</organism>
<evidence type="ECO:0000313" key="3">
    <source>
        <dbReference type="Proteomes" id="UP000472320"/>
    </source>
</evidence>
<reference evidence="2 3" key="1">
    <citation type="submission" date="2019-11" db="EMBL/GenBank/DDBJ databases">
        <title>Type strains purchased from KCTC, JCM and DSMZ.</title>
        <authorList>
            <person name="Lu H."/>
        </authorList>
    </citation>
    <scope>NUCLEOTIDE SEQUENCE [LARGE SCALE GENOMIC DNA]</scope>
    <source>
        <strain evidence="2 3">JCM 31587</strain>
    </source>
</reference>
<comment type="caution">
    <text evidence="2">The sequence shown here is derived from an EMBL/GenBank/DDBJ whole genome shotgun (WGS) entry which is preliminary data.</text>
</comment>